<protein>
    <submittedName>
        <fullName evidence="1">Thioesterase/thiol ester dehydrase-isomerase</fullName>
    </submittedName>
</protein>
<proteinExistence type="predicted"/>
<evidence type="ECO:0000313" key="2">
    <source>
        <dbReference type="Proteomes" id="UP001497680"/>
    </source>
</evidence>
<reference evidence="1 2" key="1">
    <citation type="journal article" date="2022" name="New Phytol.">
        <title>Ecological generalism drives hyperdiversity of secondary metabolite gene clusters in xylarialean endophytes.</title>
        <authorList>
            <person name="Franco M.E.E."/>
            <person name="Wisecaver J.H."/>
            <person name="Arnold A.E."/>
            <person name="Ju Y.M."/>
            <person name="Slot J.C."/>
            <person name="Ahrendt S."/>
            <person name="Moore L.P."/>
            <person name="Eastman K.E."/>
            <person name="Scott K."/>
            <person name="Konkel Z."/>
            <person name="Mondo S.J."/>
            <person name="Kuo A."/>
            <person name="Hayes R.D."/>
            <person name="Haridas S."/>
            <person name="Andreopoulos B."/>
            <person name="Riley R."/>
            <person name="LaButti K."/>
            <person name="Pangilinan J."/>
            <person name="Lipzen A."/>
            <person name="Amirebrahimi M."/>
            <person name="Yan J."/>
            <person name="Adam C."/>
            <person name="Keymanesh K."/>
            <person name="Ng V."/>
            <person name="Louie K."/>
            <person name="Northen T."/>
            <person name="Drula E."/>
            <person name="Henrissat B."/>
            <person name="Hsieh H.M."/>
            <person name="Youens-Clark K."/>
            <person name="Lutzoni F."/>
            <person name="Miadlikowska J."/>
            <person name="Eastwood D.C."/>
            <person name="Hamelin R.C."/>
            <person name="Grigoriev I.V."/>
            <person name="U'Ren J.M."/>
        </authorList>
    </citation>
    <scope>NUCLEOTIDE SEQUENCE [LARGE SCALE GENOMIC DNA]</scope>
    <source>
        <strain evidence="1 2">ER1909</strain>
    </source>
</reference>
<keyword evidence="2" id="KW-1185">Reference proteome</keyword>
<comment type="caution">
    <text evidence="1">The sequence shown here is derived from an EMBL/GenBank/DDBJ whole genome shotgun (WGS) entry which is preliminary data.</text>
</comment>
<accession>A0ACC0CMA7</accession>
<dbReference type="EMBL" id="MU394391">
    <property type="protein sequence ID" value="KAI6081598.1"/>
    <property type="molecule type" value="Genomic_DNA"/>
</dbReference>
<name>A0ACC0CMA7_9PEZI</name>
<sequence length="307" mass="33374">MGPPSPVESDIAVIPAPDLGTDVYINDKKFPTARLGGRTVSGGLLVSQAISAANATVLPDFHVYSSQSSFMRPISGKADGRVHYHVERTADGRTYSTRLVRAVAGDVCVYIAVVSFQCAKMPTGSALTYSIPMPELDGNPEEISDEISKQFNATHTNQSGDALQAFAQEVKPFHWRPSGHILKDDPTESCLRGFVRAHPLSTKSPSVHLAGLSYASDENLLGVAVVANPRHVGRGGRNVTMVASLNHNISFHDPTVKVDGWMVCMRKTSWGADGRVLVHQRMWDWKSGRLVMTTDQEALVRLKNAKL</sequence>
<dbReference type="Proteomes" id="UP001497680">
    <property type="component" value="Unassembled WGS sequence"/>
</dbReference>
<evidence type="ECO:0000313" key="1">
    <source>
        <dbReference type="EMBL" id="KAI6081598.1"/>
    </source>
</evidence>
<gene>
    <name evidence="1" type="ORF">F4821DRAFT_248918</name>
</gene>
<organism evidence="1 2">
    <name type="scientific">Hypoxylon rubiginosum</name>
    <dbReference type="NCBI Taxonomy" id="110542"/>
    <lineage>
        <taxon>Eukaryota</taxon>
        <taxon>Fungi</taxon>
        <taxon>Dikarya</taxon>
        <taxon>Ascomycota</taxon>
        <taxon>Pezizomycotina</taxon>
        <taxon>Sordariomycetes</taxon>
        <taxon>Xylariomycetidae</taxon>
        <taxon>Xylariales</taxon>
        <taxon>Hypoxylaceae</taxon>
        <taxon>Hypoxylon</taxon>
    </lineage>
</organism>